<dbReference type="InterPro" id="IPR025475">
    <property type="entry name" value="DUF4326"/>
</dbReference>
<keyword evidence="3" id="KW-1185">Reference proteome</keyword>
<accession>A0ABT6MNK7</accession>
<name>A0ABT6MNK7_9GAMM</name>
<evidence type="ECO:0000313" key="3">
    <source>
        <dbReference type="Proteomes" id="UP001160550"/>
    </source>
</evidence>
<reference evidence="2" key="1">
    <citation type="journal article" date="2007" name="Int. J. Syst. Evol. Microbiol.">
        <title>Luteimonas composti sp. nov., a moderately thermophilic bacterium isolated from food waste.</title>
        <authorList>
            <person name="Young C.C."/>
            <person name="Kampfer P."/>
            <person name="Chen W.M."/>
            <person name="Yen W.S."/>
            <person name="Arun A.B."/>
            <person name="Lai W.A."/>
            <person name="Shen F.T."/>
            <person name="Rekha P.D."/>
            <person name="Lin K.Y."/>
            <person name="Chou J.H."/>
        </authorList>
    </citation>
    <scope>NUCLEOTIDE SEQUENCE</scope>
    <source>
        <strain evidence="2">CC-YY355</strain>
    </source>
</reference>
<organism evidence="2 3">
    <name type="scientific">Luteimonas composti</name>
    <dbReference type="NCBI Taxonomy" id="398257"/>
    <lineage>
        <taxon>Bacteria</taxon>
        <taxon>Pseudomonadati</taxon>
        <taxon>Pseudomonadota</taxon>
        <taxon>Gammaproteobacteria</taxon>
        <taxon>Lysobacterales</taxon>
        <taxon>Lysobacteraceae</taxon>
        <taxon>Luteimonas</taxon>
    </lineage>
</organism>
<evidence type="ECO:0000313" key="2">
    <source>
        <dbReference type="EMBL" id="MDH7452182.1"/>
    </source>
</evidence>
<evidence type="ECO:0000259" key="1">
    <source>
        <dbReference type="Pfam" id="PF14216"/>
    </source>
</evidence>
<sequence>MPSRIQLSRRRGWRLPDNAVSVARPTRWGNPFRIGVDGDAAACVARFRAWMQADPARVAAARAALRGRDLACWCAPHAPCHADVLLELANP</sequence>
<proteinExistence type="predicted"/>
<gene>
    <name evidence="2" type="ORF">QF205_03675</name>
</gene>
<dbReference type="EMBL" id="JARYGX010000009">
    <property type="protein sequence ID" value="MDH7452182.1"/>
    <property type="molecule type" value="Genomic_DNA"/>
</dbReference>
<dbReference type="Proteomes" id="UP001160550">
    <property type="component" value="Unassembled WGS sequence"/>
</dbReference>
<protein>
    <submittedName>
        <fullName evidence="2">DUF4326 domain-containing protein</fullName>
    </submittedName>
</protein>
<dbReference type="RefSeq" id="WP_280941383.1">
    <property type="nucleotide sequence ID" value="NZ_JARYGX010000009.1"/>
</dbReference>
<reference evidence="2" key="2">
    <citation type="submission" date="2023-04" db="EMBL/GenBank/DDBJ databases">
        <authorList>
            <person name="Sun J.-Q."/>
        </authorList>
    </citation>
    <scope>NUCLEOTIDE SEQUENCE</scope>
    <source>
        <strain evidence="2">CC-YY355</strain>
    </source>
</reference>
<feature type="domain" description="DUF4326" evidence="1">
    <location>
        <begin position="9"/>
        <end position="87"/>
    </location>
</feature>
<comment type="caution">
    <text evidence="2">The sequence shown here is derived from an EMBL/GenBank/DDBJ whole genome shotgun (WGS) entry which is preliminary data.</text>
</comment>
<dbReference type="Pfam" id="PF14216">
    <property type="entry name" value="DUF4326"/>
    <property type="match status" value="1"/>
</dbReference>